<evidence type="ECO:0000313" key="2">
    <source>
        <dbReference type="Proteomes" id="UP001293791"/>
    </source>
</evidence>
<proteinExistence type="predicted"/>
<reference evidence="1 2" key="1">
    <citation type="submission" date="2023-02" db="EMBL/GenBank/DDBJ databases">
        <title>Host association and intracellularity evolved multiple times independently in the Rickettsiales.</title>
        <authorList>
            <person name="Castelli M."/>
            <person name="Nardi T."/>
            <person name="Gammuto L."/>
            <person name="Bellinzona G."/>
            <person name="Sabaneyeva E."/>
            <person name="Potekhin A."/>
            <person name="Serra V."/>
            <person name="Petroni G."/>
            <person name="Sassera D."/>
        </authorList>
    </citation>
    <scope>NUCLEOTIDE SEQUENCE [LARGE SCALE GENOMIC DNA]</scope>
    <source>
        <strain evidence="1 2">BOD18</strain>
    </source>
</reference>
<dbReference type="InterPro" id="IPR016024">
    <property type="entry name" value="ARM-type_fold"/>
</dbReference>
<sequence>MSDTIRKLRKVLQESIDSTPAKVSIFFKTGPGDYAQHDRFIGITVPTLRKIAKSFLNLAMQDLGLLIQSTINEERLLALIILTGQYNIGTSEQKEEIYQFYRTNIGHINNWNLVDSSAHLIIGAHLFERDRDFLEELAGSQNLWERRAAIVATWYFIRKSELGWTFKIAKLLQNDSHDLIHKAVGWTLREAGKKDEARLIAFLCDHAHQMPKTMLRYAMERLSQKEVINRKL</sequence>
<organism evidence="1 2">
    <name type="scientific">Candidatus Cyrtobacter comes</name>
    <dbReference type="NCBI Taxonomy" id="675776"/>
    <lineage>
        <taxon>Bacteria</taxon>
        <taxon>Pseudomonadati</taxon>
        <taxon>Pseudomonadota</taxon>
        <taxon>Alphaproteobacteria</taxon>
        <taxon>Rickettsiales</taxon>
        <taxon>Candidatus Midichloriaceae</taxon>
        <taxon>Candidatus Cyrtobacter</taxon>
    </lineage>
</organism>
<dbReference type="SUPFAM" id="SSF48371">
    <property type="entry name" value="ARM repeat"/>
    <property type="match status" value="1"/>
</dbReference>
<name>A0ABU5LA12_9RICK</name>
<dbReference type="PANTHER" id="PTHR34070:SF1">
    <property type="entry name" value="DNA ALKYLATION REPAIR PROTEIN"/>
    <property type="match status" value="1"/>
</dbReference>
<dbReference type="CDD" id="cd06561">
    <property type="entry name" value="AlkD_like"/>
    <property type="match status" value="1"/>
</dbReference>
<gene>
    <name evidence="1" type="ORF">Cyrtocomes_01164</name>
</gene>
<dbReference type="PANTHER" id="PTHR34070">
    <property type="entry name" value="ARMADILLO-TYPE FOLD"/>
    <property type="match status" value="1"/>
</dbReference>
<dbReference type="Pfam" id="PF08713">
    <property type="entry name" value="DNA_alkylation"/>
    <property type="match status" value="1"/>
</dbReference>
<dbReference type="InterPro" id="IPR014825">
    <property type="entry name" value="DNA_alkylation"/>
</dbReference>
<keyword evidence="2" id="KW-1185">Reference proteome</keyword>
<protein>
    <submittedName>
        <fullName evidence="1">DNA alkylation repair enzyme</fullName>
    </submittedName>
</protein>
<accession>A0ABU5LA12</accession>
<dbReference type="EMBL" id="JARGYT010000107">
    <property type="protein sequence ID" value="MDZ5762770.1"/>
    <property type="molecule type" value="Genomic_DNA"/>
</dbReference>
<comment type="caution">
    <text evidence="1">The sequence shown here is derived from an EMBL/GenBank/DDBJ whole genome shotgun (WGS) entry which is preliminary data.</text>
</comment>
<dbReference type="Proteomes" id="UP001293791">
    <property type="component" value="Unassembled WGS sequence"/>
</dbReference>
<evidence type="ECO:0000313" key="1">
    <source>
        <dbReference type="EMBL" id="MDZ5762770.1"/>
    </source>
</evidence>
<dbReference type="Gene3D" id="1.25.10.90">
    <property type="match status" value="1"/>
</dbReference>